<sequence length="507" mass="55488">MHVMKQLLLFILILPIVGFSQCPPTGGIFTSQSEIDALSIDYPNCTEVNAFSISGDDITDLSGLNQLVSCTSFGIGPTLVLQNTMGLNSNILIRYVEGTGTSFSITNNGSLLTLDGLENLNSQSGFESSFSISNNPMLLSVEGAPNIFSPLTYFYIENNDALLNLYGLENYAAGEYTSISNNDSLIDLTGLDEIYGETVRISNNDNLASLNGLFNSGFDDYLYIEGNQNLTDISAIFAGSYNDDGLIIRNNPNLSICSTDSVCFFIDSNIEEGVMLPGIFENNAPGCNSNFEVENFCGVNSNDDCGYTINFLTLGELITANNEFATTSLQTPSCDDIDNRKDVWFAFNSESNTTIDVIIQAGFYAQLWDSNSAFADCDNLNLVENACGTQLNDIPVTPNMFYYIQVWNDDPANRGGSSWFDLTVQDGALSTPEFQRDLVSLYPNPVQNELHIQTNFTIEKVEVYNLLGQQVMVSNATTLHVSSLTDGLYLVKVFSNGSVFTHKIVKQ</sequence>
<dbReference type="EMBL" id="BMFQ01000001">
    <property type="protein sequence ID" value="GGG41301.1"/>
    <property type="molecule type" value="Genomic_DNA"/>
</dbReference>
<keyword evidence="4" id="KW-1185">Reference proteome</keyword>
<dbReference type="InterPro" id="IPR026444">
    <property type="entry name" value="Secre_tail"/>
</dbReference>
<evidence type="ECO:0000256" key="1">
    <source>
        <dbReference type="ARBA" id="ARBA00022729"/>
    </source>
</evidence>
<feature type="domain" description="Secretion system C-terminal sorting" evidence="2">
    <location>
        <begin position="441"/>
        <end position="505"/>
    </location>
</feature>
<dbReference type="Pfam" id="PF18962">
    <property type="entry name" value="Por_Secre_tail"/>
    <property type="match status" value="1"/>
</dbReference>
<reference evidence="3" key="2">
    <citation type="submission" date="2020-09" db="EMBL/GenBank/DDBJ databases">
        <authorList>
            <person name="Sun Q."/>
            <person name="Zhou Y."/>
        </authorList>
    </citation>
    <scope>NUCLEOTIDE SEQUENCE</scope>
    <source>
        <strain evidence="3">CGMCC 1.12751</strain>
    </source>
</reference>
<evidence type="ECO:0000313" key="4">
    <source>
        <dbReference type="Proteomes" id="UP000625976"/>
    </source>
</evidence>
<dbReference type="AlphaFoldDB" id="A0A917GE44"/>
<comment type="caution">
    <text evidence="3">The sequence shown here is derived from an EMBL/GenBank/DDBJ whole genome shotgun (WGS) entry which is preliminary data.</text>
</comment>
<dbReference type="NCBIfam" id="TIGR04183">
    <property type="entry name" value="Por_Secre_tail"/>
    <property type="match status" value="1"/>
</dbReference>
<keyword evidence="1" id="KW-0732">Signal</keyword>
<gene>
    <name evidence="3" type="ORF">GCM10010976_11150</name>
</gene>
<accession>A0A917GE44</accession>
<dbReference type="Proteomes" id="UP000625976">
    <property type="component" value="Unassembled WGS sequence"/>
</dbReference>
<organism evidence="3 4">
    <name type="scientific">Bizionia arctica</name>
    <dbReference type="NCBI Taxonomy" id="1495645"/>
    <lineage>
        <taxon>Bacteria</taxon>
        <taxon>Pseudomonadati</taxon>
        <taxon>Bacteroidota</taxon>
        <taxon>Flavobacteriia</taxon>
        <taxon>Flavobacteriales</taxon>
        <taxon>Flavobacteriaceae</taxon>
        <taxon>Bizionia</taxon>
    </lineage>
</organism>
<evidence type="ECO:0000313" key="3">
    <source>
        <dbReference type="EMBL" id="GGG41301.1"/>
    </source>
</evidence>
<reference evidence="3" key="1">
    <citation type="journal article" date="2014" name="Int. J. Syst. Evol. Microbiol.">
        <title>Complete genome sequence of Corynebacterium casei LMG S-19264T (=DSM 44701T), isolated from a smear-ripened cheese.</title>
        <authorList>
            <consortium name="US DOE Joint Genome Institute (JGI-PGF)"/>
            <person name="Walter F."/>
            <person name="Albersmeier A."/>
            <person name="Kalinowski J."/>
            <person name="Ruckert C."/>
        </authorList>
    </citation>
    <scope>NUCLEOTIDE SEQUENCE</scope>
    <source>
        <strain evidence="3">CGMCC 1.12751</strain>
    </source>
</reference>
<name>A0A917GE44_9FLAO</name>
<protein>
    <recommendedName>
        <fullName evidence="2">Secretion system C-terminal sorting domain-containing protein</fullName>
    </recommendedName>
</protein>
<proteinExistence type="predicted"/>
<evidence type="ECO:0000259" key="2">
    <source>
        <dbReference type="Pfam" id="PF18962"/>
    </source>
</evidence>